<dbReference type="Proteomes" id="UP001062846">
    <property type="component" value="Chromosome 10"/>
</dbReference>
<protein>
    <submittedName>
        <fullName evidence="1">Uncharacterized protein</fullName>
    </submittedName>
</protein>
<proteinExistence type="predicted"/>
<evidence type="ECO:0000313" key="1">
    <source>
        <dbReference type="EMBL" id="KAI8534601.1"/>
    </source>
</evidence>
<name>A0ACC0M1G2_RHOML</name>
<evidence type="ECO:0000313" key="2">
    <source>
        <dbReference type="Proteomes" id="UP001062846"/>
    </source>
</evidence>
<reference evidence="1" key="1">
    <citation type="submission" date="2022-02" db="EMBL/GenBank/DDBJ databases">
        <title>Plant Genome Project.</title>
        <authorList>
            <person name="Zhang R.-G."/>
        </authorList>
    </citation>
    <scope>NUCLEOTIDE SEQUENCE</scope>
    <source>
        <strain evidence="1">AT1</strain>
    </source>
</reference>
<gene>
    <name evidence="1" type="ORF">RHMOL_Rhmol10G0103100</name>
</gene>
<accession>A0ACC0M1G2</accession>
<organism evidence="1 2">
    <name type="scientific">Rhododendron molle</name>
    <name type="common">Chinese azalea</name>
    <name type="synonym">Azalea mollis</name>
    <dbReference type="NCBI Taxonomy" id="49168"/>
    <lineage>
        <taxon>Eukaryota</taxon>
        <taxon>Viridiplantae</taxon>
        <taxon>Streptophyta</taxon>
        <taxon>Embryophyta</taxon>
        <taxon>Tracheophyta</taxon>
        <taxon>Spermatophyta</taxon>
        <taxon>Magnoliopsida</taxon>
        <taxon>eudicotyledons</taxon>
        <taxon>Gunneridae</taxon>
        <taxon>Pentapetalae</taxon>
        <taxon>asterids</taxon>
        <taxon>Ericales</taxon>
        <taxon>Ericaceae</taxon>
        <taxon>Ericoideae</taxon>
        <taxon>Rhodoreae</taxon>
        <taxon>Rhododendron</taxon>
    </lineage>
</organism>
<sequence>MGFIYGELKNAKEEIKGAYKQVETNYRPILDIIDGKAKGRLDSALHLTGYFLNTFYFYKDHTIQDDPIIMDGVLTCVEAFFPDDVNVQDEVINRELLKYKNKEGGFGRPLATMGCATNNDTYDPGGSSATVVMAGKVKVKMIHTKKRNRLDATRLNNLIYVQFNAKLINNKRKGKDVLRTSEATYAQGWIVEGGDVDEEDPVSGLTWEMIGEATGADEALQPRRTTRNVGVRELYEEDFLSEDDPEKEVDEDFEFESDGDQVMEGYGEEEVNKV</sequence>
<dbReference type="EMBL" id="CM046397">
    <property type="protein sequence ID" value="KAI8534601.1"/>
    <property type="molecule type" value="Genomic_DNA"/>
</dbReference>
<keyword evidence="2" id="KW-1185">Reference proteome</keyword>
<comment type="caution">
    <text evidence="1">The sequence shown here is derived from an EMBL/GenBank/DDBJ whole genome shotgun (WGS) entry which is preliminary data.</text>
</comment>